<evidence type="ECO:0000313" key="2">
    <source>
        <dbReference type="EMBL" id="MFD2263483.1"/>
    </source>
</evidence>
<keyword evidence="1" id="KW-1133">Transmembrane helix</keyword>
<evidence type="ECO:0000313" key="3">
    <source>
        <dbReference type="Proteomes" id="UP001597295"/>
    </source>
</evidence>
<comment type="caution">
    <text evidence="2">The sequence shown here is derived from an EMBL/GenBank/DDBJ whole genome shotgun (WGS) entry which is preliminary data.</text>
</comment>
<protein>
    <recommendedName>
        <fullName evidence="4">Type II secretion system protein GspF domain-containing protein</fullName>
    </recommendedName>
</protein>
<proteinExistence type="predicted"/>
<evidence type="ECO:0008006" key="4">
    <source>
        <dbReference type="Google" id="ProtNLM"/>
    </source>
</evidence>
<name>A0ABW5DQT6_9PROT</name>
<keyword evidence="1" id="KW-0472">Membrane</keyword>
<gene>
    <name evidence="2" type="ORF">ACFSM5_11335</name>
</gene>
<evidence type="ECO:0000256" key="1">
    <source>
        <dbReference type="SAM" id="Phobius"/>
    </source>
</evidence>
<keyword evidence="3" id="KW-1185">Reference proteome</keyword>
<feature type="transmembrane region" description="Helical" evidence="1">
    <location>
        <begin position="82"/>
        <end position="101"/>
    </location>
</feature>
<accession>A0ABW5DQT6</accession>
<sequence length="138" mass="15750">MTTEEILAVALLRKRSVQEERAMLLNEGIRTGNLDHMALALIQQYQDATTLARMSAENRDTAKILINQVIAMGLEKRRERLLAMKRFFCAAFFGVLNPIILFMGGGVYSMLISVCVALVLYFYFYEKIFKIFSQSPDL</sequence>
<keyword evidence="1" id="KW-0812">Transmembrane</keyword>
<feature type="transmembrane region" description="Helical" evidence="1">
    <location>
        <begin position="107"/>
        <end position="125"/>
    </location>
</feature>
<dbReference type="Proteomes" id="UP001597295">
    <property type="component" value="Unassembled WGS sequence"/>
</dbReference>
<dbReference type="RefSeq" id="WP_379876494.1">
    <property type="nucleotide sequence ID" value="NZ_JBHUIP010000011.1"/>
</dbReference>
<reference evidence="3" key="1">
    <citation type="journal article" date="2019" name="Int. J. Syst. Evol. Microbiol.">
        <title>The Global Catalogue of Microorganisms (GCM) 10K type strain sequencing project: providing services to taxonomists for standard genome sequencing and annotation.</title>
        <authorList>
            <consortium name="The Broad Institute Genomics Platform"/>
            <consortium name="The Broad Institute Genome Sequencing Center for Infectious Disease"/>
            <person name="Wu L."/>
            <person name="Ma J."/>
        </authorList>
    </citation>
    <scope>NUCLEOTIDE SEQUENCE [LARGE SCALE GENOMIC DNA]</scope>
    <source>
        <strain evidence="3">CGMCC 1.19062</strain>
    </source>
</reference>
<organism evidence="2 3">
    <name type="scientific">Lacibacterium aquatile</name>
    <dbReference type="NCBI Taxonomy" id="1168082"/>
    <lineage>
        <taxon>Bacteria</taxon>
        <taxon>Pseudomonadati</taxon>
        <taxon>Pseudomonadota</taxon>
        <taxon>Alphaproteobacteria</taxon>
        <taxon>Rhodospirillales</taxon>
        <taxon>Rhodospirillaceae</taxon>
    </lineage>
</organism>
<dbReference type="EMBL" id="JBHUIP010000011">
    <property type="protein sequence ID" value="MFD2263483.1"/>
    <property type="molecule type" value="Genomic_DNA"/>
</dbReference>